<keyword evidence="3 6" id="KW-0812">Transmembrane</keyword>
<evidence type="ECO:0000256" key="1">
    <source>
        <dbReference type="ARBA" id="ARBA00004651"/>
    </source>
</evidence>
<evidence type="ECO:0000256" key="3">
    <source>
        <dbReference type="ARBA" id="ARBA00022692"/>
    </source>
</evidence>
<keyword evidence="2" id="KW-1003">Cell membrane</keyword>
<reference evidence="7" key="1">
    <citation type="submission" date="2023-06" db="EMBL/GenBank/DDBJ databases">
        <authorList>
            <person name="Zhang S."/>
        </authorList>
    </citation>
    <scope>NUCLEOTIDE SEQUENCE</scope>
    <source>
        <strain evidence="7">SG2303</strain>
    </source>
</reference>
<evidence type="ECO:0000256" key="5">
    <source>
        <dbReference type="ARBA" id="ARBA00023136"/>
    </source>
</evidence>
<dbReference type="Pfam" id="PF13520">
    <property type="entry name" value="AA_permease_2"/>
    <property type="match status" value="1"/>
</dbReference>
<dbReference type="EMBL" id="JAUEDK010000046">
    <property type="protein sequence ID" value="MDN0076910.1"/>
    <property type="molecule type" value="Genomic_DNA"/>
</dbReference>
<dbReference type="InterPro" id="IPR004757">
    <property type="entry name" value="EtNH_permease"/>
</dbReference>
<dbReference type="InterPro" id="IPR002293">
    <property type="entry name" value="AA/rel_permease1"/>
</dbReference>
<feature type="transmembrane region" description="Helical" evidence="6">
    <location>
        <begin position="128"/>
        <end position="146"/>
    </location>
</feature>
<feature type="transmembrane region" description="Helical" evidence="6">
    <location>
        <begin position="39"/>
        <end position="63"/>
    </location>
</feature>
<feature type="transmembrane region" description="Helical" evidence="6">
    <location>
        <begin position="12"/>
        <end position="33"/>
    </location>
</feature>
<feature type="transmembrane region" description="Helical" evidence="6">
    <location>
        <begin position="400"/>
        <end position="419"/>
    </location>
</feature>
<evidence type="ECO:0000256" key="6">
    <source>
        <dbReference type="SAM" id="Phobius"/>
    </source>
</evidence>
<dbReference type="Proteomes" id="UP001168540">
    <property type="component" value="Unassembled WGS sequence"/>
</dbReference>
<evidence type="ECO:0000313" key="8">
    <source>
        <dbReference type="Proteomes" id="UP001168540"/>
    </source>
</evidence>
<organism evidence="7 8">
    <name type="scientific">Crenobacter oryzisoli</name>
    <dbReference type="NCBI Taxonomy" id="3056844"/>
    <lineage>
        <taxon>Bacteria</taxon>
        <taxon>Pseudomonadati</taxon>
        <taxon>Pseudomonadota</taxon>
        <taxon>Betaproteobacteria</taxon>
        <taxon>Neisseriales</taxon>
        <taxon>Neisseriaceae</taxon>
        <taxon>Crenobacter</taxon>
    </lineage>
</organism>
<feature type="transmembrane region" description="Helical" evidence="6">
    <location>
        <begin position="92"/>
        <end position="116"/>
    </location>
</feature>
<feature type="transmembrane region" description="Helical" evidence="6">
    <location>
        <begin position="284"/>
        <end position="304"/>
    </location>
</feature>
<keyword evidence="8" id="KW-1185">Reference proteome</keyword>
<feature type="transmembrane region" description="Helical" evidence="6">
    <location>
        <begin position="153"/>
        <end position="174"/>
    </location>
</feature>
<evidence type="ECO:0000313" key="7">
    <source>
        <dbReference type="EMBL" id="MDN0076910.1"/>
    </source>
</evidence>
<sequence>MEKQKVVRELKPSLKTIHLWGIAVGLVISGEYFGWSYGWASAGTLGFLVTSLLIAAMYTTFIFSYTELTTSIPHAGGPFAYARRAFGPTGGFIAGAATLIEFVFAPPAIALAIGAYLGVQYPGLDPKIAAVGAYIVFMALNILGVQLAANFELFVTVLAIGELLVFMGVVSPGFSISNFTANGWAGGDVLNHTAILGILGAIPFAIWFFLAIEGAAMAAEEAEDPRRTIPKAYIGGILTLTVLAIGVMIFAGGVGDWRKLANLNDPLPQAMKIVVGNNSSWMHMLVWIGLFGLIASFHGIIMGYSRQIFALARAGYMPGVLARVHPRFKTPHLAIILGGIIGITAIFSDELVTFGGQTLTANIITMSVFGALVMYIMSMLSLFRLRRREPKLERPFRAPIYPLFPLIALVIAAVSLVTMAWLNPLVFAVFVVAMAAGYGYFLSTKHLRDAAPEDEMLEGTGSLEEVTLQTSLVSTDD</sequence>
<protein>
    <submittedName>
        <fullName evidence="7">Ethanolamine permease</fullName>
    </submittedName>
</protein>
<proteinExistence type="predicted"/>
<evidence type="ECO:0000256" key="2">
    <source>
        <dbReference type="ARBA" id="ARBA00022475"/>
    </source>
</evidence>
<comment type="caution">
    <text evidence="7">The sequence shown here is derived from an EMBL/GenBank/DDBJ whole genome shotgun (WGS) entry which is preliminary data.</text>
</comment>
<feature type="transmembrane region" description="Helical" evidence="6">
    <location>
        <begin position="232"/>
        <end position="254"/>
    </location>
</feature>
<feature type="transmembrane region" description="Helical" evidence="6">
    <location>
        <begin position="194"/>
        <end position="212"/>
    </location>
</feature>
<name>A0ABT7XT63_9NEIS</name>
<dbReference type="PANTHER" id="PTHR42770:SF7">
    <property type="entry name" value="MEMBRANE PROTEIN"/>
    <property type="match status" value="1"/>
</dbReference>
<dbReference type="NCBIfam" id="TIGR00908">
    <property type="entry name" value="2A0305"/>
    <property type="match status" value="1"/>
</dbReference>
<dbReference type="RefSeq" id="WP_289831545.1">
    <property type="nucleotide sequence ID" value="NZ_JAUEDK010000046.1"/>
</dbReference>
<keyword evidence="5 6" id="KW-0472">Membrane</keyword>
<feature type="transmembrane region" description="Helical" evidence="6">
    <location>
        <begin position="330"/>
        <end position="347"/>
    </location>
</feature>
<keyword evidence="4 6" id="KW-1133">Transmembrane helix</keyword>
<evidence type="ECO:0000256" key="4">
    <source>
        <dbReference type="ARBA" id="ARBA00022989"/>
    </source>
</evidence>
<dbReference type="Gene3D" id="1.20.1740.10">
    <property type="entry name" value="Amino acid/polyamine transporter I"/>
    <property type="match status" value="1"/>
</dbReference>
<dbReference type="PIRSF" id="PIRSF006060">
    <property type="entry name" value="AA_transporter"/>
    <property type="match status" value="1"/>
</dbReference>
<dbReference type="InterPro" id="IPR050367">
    <property type="entry name" value="APC_superfamily"/>
</dbReference>
<feature type="transmembrane region" description="Helical" evidence="6">
    <location>
        <begin position="359"/>
        <end position="380"/>
    </location>
</feature>
<gene>
    <name evidence="7" type="primary">eat</name>
    <name evidence="7" type="ORF">QU481_18865</name>
</gene>
<dbReference type="PANTHER" id="PTHR42770">
    <property type="entry name" value="AMINO ACID TRANSPORTER-RELATED"/>
    <property type="match status" value="1"/>
</dbReference>
<comment type="subcellular location">
    <subcellularLocation>
        <location evidence="1">Cell membrane</location>
        <topology evidence="1">Multi-pass membrane protein</topology>
    </subcellularLocation>
</comment>
<accession>A0ABT7XT63</accession>
<feature type="transmembrane region" description="Helical" evidence="6">
    <location>
        <begin position="425"/>
        <end position="442"/>
    </location>
</feature>